<dbReference type="PROSITE" id="PS50157">
    <property type="entry name" value="ZINC_FINGER_C2H2_2"/>
    <property type="match status" value="2"/>
</dbReference>
<keyword evidence="2" id="KW-0479">Metal-binding</keyword>
<dbReference type="PANTHER" id="PTHR46179">
    <property type="entry name" value="ZINC FINGER PROTEIN"/>
    <property type="match status" value="1"/>
</dbReference>
<evidence type="ECO:0000256" key="9">
    <source>
        <dbReference type="SAM" id="MobiDB-lite"/>
    </source>
</evidence>
<dbReference type="SMART" id="SM00355">
    <property type="entry name" value="ZnF_C2H2"/>
    <property type="match status" value="2"/>
</dbReference>
<evidence type="ECO:0000256" key="8">
    <source>
        <dbReference type="PROSITE-ProRule" id="PRU00042"/>
    </source>
</evidence>
<evidence type="ECO:0000256" key="7">
    <source>
        <dbReference type="ARBA" id="ARBA00023242"/>
    </source>
</evidence>
<dbReference type="InterPro" id="IPR013087">
    <property type="entry name" value="Znf_C2H2_type"/>
</dbReference>
<gene>
    <name evidence="12" type="ORF">Moror_11442</name>
</gene>
<dbReference type="KEGG" id="mrr:Moror_11442"/>
<dbReference type="Proteomes" id="UP000017559">
    <property type="component" value="Unassembled WGS sequence"/>
</dbReference>
<evidence type="ECO:0000256" key="6">
    <source>
        <dbReference type="ARBA" id="ARBA00023163"/>
    </source>
</evidence>
<proteinExistence type="predicted"/>
<feature type="signal peptide" evidence="10">
    <location>
        <begin position="1"/>
        <end position="18"/>
    </location>
</feature>
<evidence type="ECO:0000256" key="3">
    <source>
        <dbReference type="ARBA" id="ARBA00022771"/>
    </source>
</evidence>
<dbReference type="Gene3D" id="3.30.160.60">
    <property type="entry name" value="Classic Zinc Finger"/>
    <property type="match status" value="1"/>
</dbReference>
<keyword evidence="13" id="KW-1185">Reference proteome</keyword>
<dbReference type="GO" id="GO:0006357">
    <property type="term" value="P:regulation of transcription by RNA polymerase II"/>
    <property type="evidence" value="ECO:0007669"/>
    <property type="project" value="TreeGrafter"/>
</dbReference>
<keyword evidence="10" id="KW-0732">Signal</keyword>
<keyword evidence="3 8" id="KW-0863">Zinc-finger</keyword>
<feature type="compositionally biased region" description="Low complexity" evidence="9">
    <location>
        <begin position="223"/>
        <end position="247"/>
    </location>
</feature>
<feature type="region of interest" description="Disordered" evidence="9">
    <location>
        <begin position="156"/>
        <end position="265"/>
    </location>
</feature>
<dbReference type="AlphaFoldDB" id="V2WV72"/>
<reference evidence="12 13" key="1">
    <citation type="journal article" date="2014" name="BMC Genomics">
        <title>Genome and secretome analysis of the hemibiotrophic fungal pathogen, Moniliophthora roreri, which causes frosty pod rot disease of cacao: mechanisms of the biotrophic and necrotrophic phases.</title>
        <authorList>
            <person name="Meinhardt L.W."/>
            <person name="Costa G.G.L."/>
            <person name="Thomazella D.P.T."/>
            <person name="Teixeira P.J.P.L."/>
            <person name="Carazzolle M.F."/>
            <person name="Schuster S.C."/>
            <person name="Carlson J.E."/>
            <person name="Guiltinan M.J."/>
            <person name="Mieczkowski P."/>
            <person name="Farmer A."/>
            <person name="Ramaraj T."/>
            <person name="Crozier J."/>
            <person name="Davis R.E."/>
            <person name="Shao J."/>
            <person name="Melnick R.L."/>
            <person name="Pereira G.A.G."/>
            <person name="Bailey B.A."/>
        </authorList>
    </citation>
    <scope>NUCLEOTIDE SEQUENCE [LARGE SCALE GENOMIC DNA]</scope>
    <source>
        <strain evidence="12 13">MCA 2997</strain>
    </source>
</reference>
<dbReference type="GO" id="GO:0005634">
    <property type="term" value="C:nucleus"/>
    <property type="evidence" value="ECO:0007669"/>
    <property type="project" value="UniProtKB-SubCell"/>
</dbReference>
<dbReference type="InterPro" id="IPR051061">
    <property type="entry name" value="Zinc_finger_trans_reg"/>
</dbReference>
<evidence type="ECO:0000259" key="11">
    <source>
        <dbReference type="PROSITE" id="PS50157"/>
    </source>
</evidence>
<evidence type="ECO:0000313" key="13">
    <source>
        <dbReference type="Proteomes" id="UP000017559"/>
    </source>
</evidence>
<dbReference type="PANTHER" id="PTHR46179:SF13">
    <property type="entry name" value="C2H2-TYPE DOMAIN-CONTAINING PROTEIN"/>
    <property type="match status" value="1"/>
</dbReference>
<keyword evidence="5" id="KW-0805">Transcription regulation</keyword>
<accession>V2WV72</accession>
<evidence type="ECO:0000256" key="10">
    <source>
        <dbReference type="SAM" id="SignalP"/>
    </source>
</evidence>
<feature type="chain" id="PRO_5004710913" description="C2H2-type domain-containing protein" evidence="10">
    <location>
        <begin position="19"/>
        <end position="362"/>
    </location>
</feature>
<dbReference type="GO" id="GO:0008270">
    <property type="term" value="F:zinc ion binding"/>
    <property type="evidence" value="ECO:0007669"/>
    <property type="project" value="UniProtKB-KW"/>
</dbReference>
<feature type="compositionally biased region" description="Low complexity" evidence="9">
    <location>
        <begin position="191"/>
        <end position="212"/>
    </location>
</feature>
<sequence length="362" mass="39873">MSFSLPLHLLGHVQLVISTPSSQSNASFELRPLHLEQIAKKSNTGSMPSTIHIRAVETPEGMTFELSGDDSPATTPSSGLATPPEYETLSSTNQDGWQNSLGLHGDPFFGLTPDFDQWLNGGVSNESVEFGPGGKDIVFSDGFPSFSSLNHTSENYAGQKSETLDPMFTLPNPSPLETAMDTLPTLPSHTSPFLSFPPSEESSTTGSESPELSDARDFNTADGSSSNASSRSQSRSNSPSSSSTSSGTKKRSTQHRPRPFRCKEPGCDRVFTSNYTRETHMLTHRPKQKQTYRCTIGCGALFSRKHDRFRHEVSQHGKPTQWTCTHCAQYFSSEKMLSAHSCDRPLRFQWKPHQSDEQSMIE</sequence>
<evidence type="ECO:0000256" key="2">
    <source>
        <dbReference type="ARBA" id="ARBA00022723"/>
    </source>
</evidence>
<feature type="region of interest" description="Disordered" evidence="9">
    <location>
        <begin position="64"/>
        <end position="97"/>
    </location>
</feature>
<feature type="compositionally biased region" description="Polar residues" evidence="9">
    <location>
        <begin position="88"/>
        <end position="97"/>
    </location>
</feature>
<dbReference type="EMBL" id="AWSO01001371">
    <property type="protein sequence ID" value="ESK84100.1"/>
    <property type="molecule type" value="Genomic_DNA"/>
</dbReference>
<dbReference type="OrthoDB" id="3031166at2759"/>
<name>V2WV72_MONRO</name>
<feature type="domain" description="C2H2-type" evidence="11">
    <location>
        <begin position="260"/>
        <end position="289"/>
    </location>
</feature>
<evidence type="ECO:0000256" key="5">
    <source>
        <dbReference type="ARBA" id="ARBA00023015"/>
    </source>
</evidence>
<dbReference type="Pfam" id="PF00096">
    <property type="entry name" value="zf-C2H2"/>
    <property type="match status" value="1"/>
</dbReference>
<keyword evidence="4" id="KW-0862">Zinc</keyword>
<dbReference type="PROSITE" id="PS00028">
    <property type="entry name" value="ZINC_FINGER_C2H2_1"/>
    <property type="match status" value="2"/>
</dbReference>
<evidence type="ECO:0000313" key="12">
    <source>
        <dbReference type="EMBL" id="ESK84100.1"/>
    </source>
</evidence>
<keyword evidence="7" id="KW-0539">Nucleus</keyword>
<protein>
    <recommendedName>
        <fullName evidence="11">C2H2-type domain-containing protein</fullName>
    </recommendedName>
</protein>
<evidence type="ECO:0000256" key="1">
    <source>
        <dbReference type="ARBA" id="ARBA00004123"/>
    </source>
</evidence>
<dbReference type="HOGENOM" id="CLU_752450_0_0_1"/>
<feature type="domain" description="C2H2-type" evidence="11">
    <location>
        <begin position="292"/>
        <end position="321"/>
    </location>
</feature>
<comment type="subcellular location">
    <subcellularLocation>
        <location evidence="1">Nucleus</location>
    </subcellularLocation>
</comment>
<comment type="caution">
    <text evidence="12">The sequence shown here is derived from an EMBL/GenBank/DDBJ whole genome shotgun (WGS) entry which is preliminary data.</text>
</comment>
<keyword evidence="6" id="KW-0804">Transcription</keyword>
<dbReference type="SUPFAM" id="SSF57667">
    <property type="entry name" value="beta-beta-alpha zinc fingers"/>
    <property type="match status" value="1"/>
</dbReference>
<feature type="compositionally biased region" description="Basic residues" evidence="9">
    <location>
        <begin position="248"/>
        <end position="260"/>
    </location>
</feature>
<organism evidence="12 13">
    <name type="scientific">Moniliophthora roreri (strain MCA 2997)</name>
    <name type="common">Cocoa frosty pod rot fungus</name>
    <name type="synonym">Crinipellis roreri</name>
    <dbReference type="NCBI Taxonomy" id="1381753"/>
    <lineage>
        <taxon>Eukaryota</taxon>
        <taxon>Fungi</taxon>
        <taxon>Dikarya</taxon>
        <taxon>Basidiomycota</taxon>
        <taxon>Agaricomycotina</taxon>
        <taxon>Agaricomycetes</taxon>
        <taxon>Agaricomycetidae</taxon>
        <taxon>Agaricales</taxon>
        <taxon>Marasmiineae</taxon>
        <taxon>Marasmiaceae</taxon>
        <taxon>Moniliophthora</taxon>
    </lineage>
</organism>
<dbReference type="InterPro" id="IPR036236">
    <property type="entry name" value="Znf_C2H2_sf"/>
</dbReference>
<evidence type="ECO:0000256" key="4">
    <source>
        <dbReference type="ARBA" id="ARBA00022833"/>
    </source>
</evidence>